<gene>
    <name evidence="3" type="ORF">M421DRAFT_7677</name>
</gene>
<dbReference type="AlphaFoldDB" id="A0A6A5RD70"/>
<dbReference type="InterPro" id="IPR003779">
    <property type="entry name" value="CMD-like"/>
</dbReference>
<dbReference type="PANTHER" id="PTHR34846:SF11">
    <property type="entry name" value="4-CARBOXYMUCONOLACTONE DECARBOXYLASE FAMILY PROTEIN (AFU_ORTHOLOGUE AFUA_6G11590)"/>
    <property type="match status" value="1"/>
</dbReference>
<keyword evidence="4" id="KW-1185">Reference proteome</keyword>
<name>A0A6A5RD70_9PLEO</name>
<dbReference type="GeneID" id="54354923"/>
<dbReference type="Gene3D" id="1.20.1290.10">
    <property type="entry name" value="AhpD-like"/>
    <property type="match status" value="1"/>
</dbReference>
<dbReference type="EMBL" id="ML978982">
    <property type="protein sequence ID" value="KAF1925652.1"/>
    <property type="molecule type" value="Genomic_DNA"/>
</dbReference>
<dbReference type="PANTHER" id="PTHR34846">
    <property type="entry name" value="4-CARBOXYMUCONOLACTONE DECARBOXYLASE FAMILY PROTEIN (AFU_ORTHOLOGUE AFUA_6G11590)"/>
    <property type="match status" value="1"/>
</dbReference>
<dbReference type="Proteomes" id="UP000800082">
    <property type="component" value="Unassembled WGS sequence"/>
</dbReference>
<proteinExistence type="predicted"/>
<dbReference type="RefSeq" id="XP_033445904.1">
    <property type="nucleotide sequence ID" value="XM_033597256.1"/>
</dbReference>
<sequence length="292" mass="32260">MDLLSSAQPTTPSPATNIDPMDKPHLAVSADHAPLSPPVSPTFAAPTFPPRDAKVNNYKKPDKTPRFPRHPCPTANYTLSLLRSQHQAQRLFGDSFTLRNPITGELLGPFAVLSYTDGRIPQYCSYIHSIVSTPTFTQRERELIVLAVASVTRAEYVMYAHRRIAASVGLAGETIESALARFSWMEMMDLTPREKNVYRIASEMAGDWGRVGDDTWAAVVVKDKPKAKGQEGWLEREFIDVDAVTVETGDERLTRGEVAMLAQVLASTMFVSVLVNCADLDIGSEQEIVRQP</sequence>
<evidence type="ECO:0000313" key="3">
    <source>
        <dbReference type="EMBL" id="KAF1925652.1"/>
    </source>
</evidence>
<evidence type="ECO:0000313" key="4">
    <source>
        <dbReference type="Proteomes" id="UP000800082"/>
    </source>
</evidence>
<feature type="region of interest" description="Disordered" evidence="1">
    <location>
        <begin position="1"/>
        <end position="70"/>
    </location>
</feature>
<protein>
    <recommendedName>
        <fullName evidence="2">Carboxymuconolactone decarboxylase-like domain-containing protein</fullName>
    </recommendedName>
</protein>
<feature type="domain" description="Carboxymuconolactone decarboxylase-like" evidence="2">
    <location>
        <begin position="127"/>
        <end position="202"/>
    </location>
</feature>
<feature type="compositionally biased region" description="Basic and acidic residues" evidence="1">
    <location>
        <begin position="51"/>
        <end position="65"/>
    </location>
</feature>
<dbReference type="OrthoDB" id="2567457at2759"/>
<feature type="compositionally biased region" description="Polar residues" evidence="1">
    <location>
        <begin position="1"/>
        <end position="16"/>
    </location>
</feature>
<reference evidence="3" key="1">
    <citation type="journal article" date="2020" name="Stud. Mycol.">
        <title>101 Dothideomycetes genomes: a test case for predicting lifestyles and emergence of pathogens.</title>
        <authorList>
            <person name="Haridas S."/>
            <person name="Albert R."/>
            <person name="Binder M."/>
            <person name="Bloem J."/>
            <person name="Labutti K."/>
            <person name="Salamov A."/>
            <person name="Andreopoulos B."/>
            <person name="Baker S."/>
            <person name="Barry K."/>
            <person name="Bills G."/>
            <person name="Bluhm B."/>
            <person name="Cannon C."/>
            <person name="Castanera R."/>
            <person name="Culley D."/>
            <person name="Daum C."/>
            <person name="Ezra D."/>
            <person name="Gonzalez J."/>
            <person name="Henrissat B."/>
            <person name="Kuo A."/>
            <person name="Liang C."/>
            <person name="Lipzen A."/>
            <person name="Lutzoni F."/>
            <person name="Magnuson J."/>
            <person name="Mondo S."/>
            <person name="Nolan M."/>
            <person name="Ohm R."/>
            <person name="Pangilinan J."/>
            <person name="Park H.-J."/>
            <person name="Ramirez L."/>
            <person name="Alfaro M."/>
            <person name="Sun H."/>
            <person name="Tritt A."/>
            <person name="Yoshinaga Y."/>
            <person name="Zwiers L.-H."/>
            <person name="Turgeon B."/>
            <person name="Goodwin S."/>
            <person name="Spatafora J."/>
            <person name="Crous P."/>
            <person name="Grigoriev I."/>
        </authorList>
    </citation>
    <scope>NUCLEOTIDE SEQUENCE</scope>
    <source>
        <strain evidence="3">CBS 183.55</strain>
    </source>
</reference>
<evidence type="ECO:0000256" key="1">
    <source>
        <dbReference type="SAM" id="MobiDB-lite"/>
    </source>
</evidence>
<dbReference type="SUPFAM" id="SSF69118">
    <property type="entry name" value="AhpD-like"/>
    <property type="match status" value="1"/>
</dbReference>
<accession>A0A6A5RD70</accession>
<dbReference type="GO" id="GO:0051920">
    <property type="term" value="F:peroxiredoxin activity"/>
    <property type="evidence" value="ECO:0007669"/>
    <property type="project" value="InterPro"/>
</dbReference>
<evidence type="ECO:0000259" key="2">
    <source>
        <dbReference type="Pfam" id="PF02627"/>
    </source>
</evidence>
<organism evidence="3 4">
    <name type="scientific">Didymella exigua CBS 183.55</name>
    <dbReference type="NCBI Taxonomy" id="1150837"/>
    <lineage>
        <taxon>Eukaryota</taxon>
        <taxon>Fungi</taxon>
        <taxon>Dikarya</taxon>
        <taxon>Ascomycota</taxon>
        <taxon>Pezizomycotina</taxon>
        <taxon>Dothideomycetes</taxon>
        <taxon>Pleosporomycetidae</taxon>
        <taxon>Pleosporales</taxon>
        <taxon>Pleosporineae</taxon>
        <taxon>Didymellaceae</taxon>
        <taxon>Didymella</taxon>
    </lineage>
</organism>
<dbReference type="InterPro" id="IPR029032">
    <property type="entry name" value="AhpD-like"/>
</dbReference>
<dbReference type="Pfam" id="PF02627">
    <property type="entry name" value="CMD"/>
    <property type="match status" value="1"/>
</dbReference>